<name>A0A428NKM4_9HYPO</name>
<dbReference type="Proteomes" id="UP000288168">
    <property type="component" value="Unassembled WGS sequence"/>
</dbReference>
<evidence type="ECO:0000313" key="2">
    <source>
        <dbReference type="Proteomes" id="UP000288168"/>
    </source>
</evidence>
<gene>
    <name evidence="1" type="ORF">CEP54_015843</name>
</gene>
<dbReference type="OrthoDB" id="4777915at2759"/>
<protein>
    <submittedName>
        <fullName evidence="1">Uncharacterized protein</fullName>
    </submittedName>
</protein>
<reference evidence="1 2" key="1">
    <citation type="submission" date="2017-06" db="EMBL/GenBank/DDBJ databases">
        <title>Comparative genomic analysis of Ambrosia Fusariam Clade fungi.</title>
        <authorList>
            <person name="Stajich J.E."/>
            <person name="Carrillo J."/>
            <person name="Kijimoto T."/>
            <person name="Eskalen A."/>
            <person name="O'Donnell K."/>
            <person name="Kasson M."/>
        </authorList>
    </citation>
    <scope>NUCLEOTIDE SEQUENCE [LARGE SCALE GENOMIC DNA]</scope>
    <source>
        <strain evidence="1 2">NRRL62584</strain>
    </source>
</reference>
<evidence type="ECO:0000313" key="1">
    <source>
        <dbReference type="EMBL" id="RSL41358.1"/>
    </source>
</evidence>
<proteinExistence type="predicted"/>
<dbReference type="AlphaFoldDB" id="A0A428NKM4"/>
<sequence length="432" mass="51073">MDPNLELYKSILHLDLRERRQRMQHLPTSERIRVRKIVEREERAQMLQEKLAGRDLVEMALSDPSEFRGSPLLQNALLGRALTVPDESTMVARITGQSWGNGEGLLSSMASYDQGNEPYIPIDAWKLVYCDLYYIDGSNATLQDIYEERLREEELQTPAAQAREIVRRDVIKLARRNAKWMISGLEQLSDEERDQEIVQYKETLRTIWKRVSPAPPAWIQHILDAKEQWGFVYYRAREVDRKYGRDWATWWDRIMDSQLPSTERNMGDATVFSIHCQGNRSDLMYLATEDWPTFRANNTLAEDDDFRKQFKEYVQNKADLLPAGISRSTFIVIPTDLIPDSAEWDENNELDPYWVWAYDADWESSEEETIFEGETYQGRVKVAYYSLKSWFYGARWEGVSLRDIWLKAQQHPDKLWICYTKYMEEWDHELYI</sequence>
<organism evidence="1 2">
    <name type="scientific">Fusarium duplospermum</name>
    <dbReference type="NCBI Taxonomy" id="1325734"/>
    <lineage>
        <taxon>Eukaryota</taxon>
        <taxon>Fungi</taxon>
        <taxon>Dikarya</taxon>
        <taxon>Ascomycota</taxon>
        <taxon>Pezizomycotina</taxon>
        <taxon>Sordariomycetes</taxon>
        <taxon>Hypocreomycetidae</taxon>
        <taxon>Hypocreales</taxon>
        <taxon>Nectriaceae</taxon>
        <taxon>Fusarium</taxon>
        <taxon>Fusarium solani species complex</taxon>
    </lineage>
</organism>
<accession>A0A428NKM4</accession>
<keyword evidence="2" id="KW-1185">Reference proteome</keyword>
<dbReference type="EMBL" id="NKCI01000424">
    <property type="protein sequence ID" value="RSL41358.1"/>
    <property type="molecule type" value="Genomic_DNA"/>
</dbReference>
<dbReference type="STRING" id="1325734.A0A428NKM4"/>
<comment type="caution">
    <text evidence="1">The sequence shown here is derived from an EMBL/GenBank/DDBJ whole genome shotgun (WGS) entry which is preliminary data.</text>
</comment>